<dbReference type="Gene3D" id="3.40.50.1820">
    <property type="entry name" value="alpha/beta hydrolase"/>
    <property type="match status" value="1"/>
</dbReference>
<reference evidence="5 6" key="1">
    <citation type="submission" date="2018-03" db="EMBL/GenBank/DDBJ databases">
        <title>Draft Genome Sequences of the Obligatory Marine Myxobacteria Enhygromyxa salina SWB005.</title>
        <authorList>
            <person name="Poehlein A."/>
            <person name="Moghaddam J.A."/>
            <person name="Harms H."/>
            <person name="Alanjari M."/>
            <person name="Koenig G.M."/>
            <person name="Daniel R."/>
            <person name="Schaeberle T.F."/>
        </authorList>
    </citation>
    <scope>NUCLEOTIDE SEQUENCE [LARGE SCALE GENOMIC DNA]</scope>
    <source>
        <strain evidence="5 6">SWB005</strain>
    </source>
</reference>
<dbReference type="RefSeq" id="WP_106391052.1">
    <property type="nucleotide sequence ID" value="NZ_PVNK01000085.1"/>
</dbReference>
<name>A0A2S9YE74_9BACT</name>
<accession>A0A2S9YE74</accession>
<evidence type="ECO:0000259" key="4">
    <source>
        <dbReference type="Pfam" id="PF00326"/>
    </source>
</evidence>
<keyword evidence="1 5" id="KW-0378">Hydrolase</keyword>
<comment type="caution">
    <text evidence="5">The sequence shown here is derived from an EMBL/GenBank/DDBJ whole genome shotgun (WGS) entry which is preliminary data.</text>
</comment>
<keyword evidence="2" id="KW-0645">Protease</keyword>
<organism evidence="5 6">
    <name type="scientific">Enhygromyxa salina</name>
    <dbReference type="NCBI Taxonomy" id="215803"/>
    <lineage>
        <taxon>Bacteria</taxon>
        <taxon>Pseudomonadati</taxon>
        <taxon>Myxococcota</taxon>
        <taxon>Polyangia</taxon>
        <taxon>Nannocystales</taxon>
        <taxon>Nannocystaceae</taxon>
        <taxon>Enhygromyxa</taxon>
    </lineage>
</organism>
<dbReference type="Pfam" id="PF07676">
    <property type="entry name" value="PD40"/>
    <property type="match status" value="1"/>
</dbReference>
<sequence length="674" mass="72695">MPNKLAPLLAATLLCACAHADTSTSTISWVVEAEAAARSEALTAEDIVLMKQVADVELSPDGKLIAHVLRVPSPLDEPGRAHSQIWLVDAAGKHPPRRLTAEGHSSSSPRWSPDGRRIAFLGKRGKDAYTQIYVMPIDGGEPELLFEATSSIRRFEWSPDGKHVAYAIARETAADKKEREAGRDWVVDEAGGTKTRLFVYTLATEESRELVTSGENVLDFEWSPKGDRLAVRASERATIDHAMMYSSLYTVAAAGGGLEPLTKTAGKLGHMAWSPNGEQLAFLGAADIHDSTAGIVHVVAAAGGEARALTAELEATGTFVDWTDDNTVVFLASQGTKTTINTLAVASGAVKTVIDSGPICHDLSLGSRGALACAGDTSQHPREVFSGALETRRLARVTVANPSLLTRTLGAQEVVSWKAEDGLELEGVLIKPVGYEAGTRYPLAVLPHGGPEGISLNGWTTRATYPAQLFATRGYVVFMPNYRGSAGRGTEFATADHQDLGGKEFGDVLAGIDHLVAQGLVDPERVGMGGWSYGGYFSALAATTYSERFRAAMIAAAITNWISFTGTTEIEHENSLVHWKLWPWDDMELPWERSPLAHIEGSQTASLIVHGLADTRVPTGQSLELYRGLRHLGVDTQLVMYPREGHGIGENVHSLDFVNRWLDWFDEHVKSEGD</sequence>
<keyword evidence="3" id="KW-0732">Signal</keyword>
<feature type="chain" id="PRO_5015671749" evidence="3">
    <location>
        <begin position="21"/>
        <end position="674"/>
    </location>
</feature>
<dbReference type="GO" id="GO:0006508">
    <property type="term" value="P:proteolysis"/>
    <property type="evidence" value="ECO:0007669"/>
    <property type="project" value="InterPro"/>
</dbReference>
<dbReference type="SUPFAM" id="SSF82171">
    <property type="entry name" value="DPP6 N-terminal domain-like"/>
    <property type="match status" value="1"/>
</dbReference>
<dbReference type="InterPro" id="IPR011042">
    <property type="entry name" value="6-blade_b-propeller_TolB-like"/>
</dbReference>
<evidence type="ECO:0000256" key="1">
    <source>
        <dbReference type="ARBA" id="ARBA00022801"/>
    </source>
</evidence>
<keyword evidence="2" id="KW-0720">Serine protease</keyword>
<feature type="domain" description="Peptidase S9 prolyl oligopeptidase catalytic" evidence="4">
    <location>
        <begin position="467"/>
        <end position="671"/>
    </location>
</feature>
<dbReference type="InterPro" id="IPR001375">
    <property type="entry name" value="Peptidase_S9_cat"/>
</dbReference>
<dbReference type="Pfam" id="PF00326">
    <property type="entry name" value="Peptidase_S9"/>
    <property type="match status" value="1"/>
</dbReference>
<feature type="signal peptide" evidence="3">
    <location>
        <begin position="1"/>
        <end position="20"/>
    </location>
</feature>
<keyword evidence="6" id="KW-1185">Reference proteome</keyword>
<dbReference type="AlphaFoldDB" id="A0A2S9YE74"/>
<dbReference type="EMBL" id="PVNK01000085">
    <property type="protein sequence ID" value="PRQ03428.1"/>
    <property type="molecule type" value="Genomic_DNA"/>
</dbReference>
<dbReference type="SUPFAM" id="SSF53474">
    <property type="entry name" value="alpha/beta-Hydrolases"/>
    <property type="match status" value="1"/>
</dbReference>
<evidence type="ECO:0000313" key="5">
    <source>
        <dbReference type="EMBL" id="PRQ03428.1"/>
    </source>
</evidence>
<protein>
    <submittedName>
        <fullName evidence="5">Prolyl tripeptidyl peptidase</fullName>
        <ecNumber evidence="5">3.4.14.12</ecNumber>
    </submittedName>
</protein>
<dbReference type="PANTHER" id="PTHR42776:SF27">
    <property type="entry name" value="DIPEPTIDYL PEPTIDASE FAMILY MEMBER 6"/>
    <property type="match status" value="1"/>
</dbReference>
<dbReference type="InterPro" id="IPR029058">
    <property type="entry name" value="AB_hydrolase_fold"/>
</dbReference>
<gene>
    <name evidence="5" type="primary">ptpA_2</name>
    <name evidence="5" type="ORF">ENSA5_15890</name>
</gene>
<dbReference type="EC" id="3.4.14.12" evidence="5"/>
<evidence type="ECO:0000313" key="6">
    <source>
        <dbReference type="Proteomes" id="UP000237968"/>
    </source>
</evidence>
<dbReference type="PANTHER" id="PTHR42776">
    <property type="entry name" value="SERINE PEPTIDASE S9 FAMILY MEMBER"/>
    <property type="match status" value="1"/>
</dbReference>
<dbReference type="GO" id="GO:0004252">
    <property type="term" value="F:serine-type endopeptidase activity"/>
    <property type="evidence" value="ECO:0007669"/>
    <property type="project" value="TreeGrafter"/>
</dbReference>
<dbReference type="Gene3D" id="2.120.10.30">
    <property type="entry name" value="TolB, C-terminal domain"/>
    <property type="match status" value="2"/>
</dbReference>
<evidence type="ECO:0000256" key="2">
    <source>
        <dbReference type="ARBA" id="ARBA00022825"/>
    </source>
</evidence>
<dbReference type="PROSITE" id="PS51257">
    <property type="entry name" value="PROKAR_LIPOPROTEIN"/>
    <property type="match status" value="1"/>
</dbReference>
<evidence type="ECO:0000256" key="3">
    <source>
        <dbReference type="SAM" id="SignalP"/>
    </source>
</evidence>
<dbReference type="InterPro" id="IPR011659">
    <property type="entry name" value="WD40"/>
</dbReference>
<dbReference type="OrthoDB" id="4269629at2"/>
<proteinExistence type="predicted"/>
<dbReference type="Proteomes" id="UP000237968">
    <property type="component" value="Unassembled WGS sequence"/>
</dbReference>